<dbReference type="PROSITE" id="PS51257">
    <property type="entry name" value="PROKAR_LIPOPROTEIN"/>
    <property type="match status" value="1"/>
</dbReference>
<evidence type="ECO:0000313" key="10">
    <source>
        <dbReference type="EMBL" id="MDC2888392.1"/>
    </source>
</evidence>
<dbReference type="InterPro" id="IPR009056">
    <property type="entry name" value="Cyt_c-like_dom"/>
</dbReference>
<evidence type="ECO:0000313" key="11">
    <source>
        <dbReference type="Proteomes" id="UP001528411"/>
    </source>
</evidence>
<dbReference type="RefSeq" id="WP_272180020.1">
    <property type="nucleotide sequence ID" value="NZ_JAQOMS010000002.1"/>
</dbReference>
<comment type="caution">
    <text evidence="10">The sequence shown here is derived from an EMBL/GenBank/DDBJ whole genome shotgun (WGS) entry which is preliminary data.</text>
</comment>
<evidence type="ECO:0000256" key="3">
    <source>
        <dbReference type="ARBA" id="ARBA00022723"/>
    </source>
</evidence>
<dbReference type="PANTHER" id="PTHR30600:SF14">
    <property type="entry name" value="CYTOCHROME C PEROXIDASE"/>
    <property type="match status" value="1"/>
</dbReference>
<proteinExistence type="predicted"/>
<protein>
    <submittedName>
        <fullName evidence="10">Di-heme enzyme</fullName>
    </submittedName>
</protein>
<dbReference type="InterPro" id="IPR051395">
    <property type="entry name" value="Cytochrome_c_Peroxidase/MauG"/>
</dbReference>
<dbReference type="Pfam" id="PF03150">
    <property type="entry name" value="CCP_MauG"/>
    <property type="match status" value="1"/>
</dbReference>
<comment type="subcellular location">
    <subcellularLocation>
        <location evidence="1">Periplasm</location>
    </subcellularLocation>
</comment>
<dbReference type="InterPro" id="IPR036909">
    <property type="entry name" value="Cyt_c-like_dom_sf"/>
</dbReference>
<keyword evidence="3 8" id="KW-0479">Metal-binding</keyword>
<keyword evidence="5" id="KW-0574">Periplasm</keyword>
<dbReference type="InterPro" id="IPR023929">
    <property type="entry name" value="MbnH-like"/>
</dbReference>
<keyword evidence="6" id="KW-0560">Oxidoreductase</keyword>
<evidence type="ECO:0000259" key="9">
    <source>
        <dbReference type="PROSITE" id="PS51007"/>
    </source>
</evidence>
<dbReference type="Proteomes" id="UP001528411">
    <property type="component" value="Unassembled WGS sequence"/>
</dbReference>
<evidence type="ECO:0000256" key="8">
    <source>
        <dbReference type="PROSITE-ProRule" id="PRU00433"/>
    </source>
</evidence>
<keyword evidence="7 8" id="KW-0408">Iron</keyword>
<sequence length="393" mass="43493">MIRFFTLVCGLALLSGCEFDSNSTFTNTDDAQSLRSLLDLPDHMPLPAIPDYNPLTQEKITLGRFLFYDTKLSANQTQSCASCHEQGSAFADGLTAPLGSSGHQLVRNSQGLGNVVYHSTLTMEQQWFFELEEQLNVPIRADNPIELGVTDAVLPDVLTRFQQDPDYQTMFNLAFPDTSRDKSNITMNKIIFALASFVRTMISASSPYDKYLLGDKSALTQQQIRGFQLFNGEKFECFHCHSGVNFSSSYRDANTALDALQFPFFNNGLYNVGGDGSYPDEDQGLYDLTLNPTHKGLFRPQSLRNIALTGPYMHDGSIASLRGVIEHYARGGSVTLTGKNAGDGRVSPLKSGLIQGFDATEEEIDAVIAFLESLTDDKFISNPRFSNPFTEQR</sequence>
<keyword evidence="4" id="KW-0732">Signal</keyword>
<evidence type="ECO:0000256" key="5">
    <source>
        <dbReference type="ARBA" id="ARBA00022764"/>
    </source>
</evidence>
<dbReference type="NCBIfam" id="TIGR04039">
    <property type="entry name" value="MXAN_0977_Heme2"/>
    <property type="match status" value="1"/>
</dbReference>
<organism evidence="10 11">
    <name type="scientific">Psychrosphaera algicola</name>
    <dbReference type="NCBI Taxonomy" id="3023714"/>
    <lineage>
        <taxon>Bacteria</taxon>
        <taxon>Pseudomonadati</taxon>
        <taxon>Pseudomonadota</taxon>
        <taxon>Gammaproteobacteria</taxon>
        <taxon>Alteromonadales</taxon>
        <taxon>Pseudoalteromonadaceae</taxon>
        <taxon>Psychrosphaera</taxon>
    </lineage>
</organism>
<evidence type="ECO:0000256" key="7">
    <source>
        <dbReference type="ARBA" id="ARBA00023004"/>
    </source>
</evidence>
<dbReference type="InterPro" id="IPR004852">
    <property type="entry name" value="Di-haem_cyt_c_peroxidsae"/>
</dbReference>
<accession>A0ABT5FBS0</accession>
<reference evidence="10 11" key="1">
    <citation type="submission" date="2023-01" db="EMBL/GenBank/DDBJ databases">
        <title>Psychrosphaera sp. nov., isolated from marine algae.</title>
        <authorList>
            <person name="Bayburt H."/>
            <person name="Choi B.J."/>
            <person name="Kim J.M."/>
            <person name="Choi D.G."/>
            <person name="Jeon C.O."/>
        </authorList>
    </citation>
    <scope>NUCLEOTIDE SEQUENCE [LARGE SCALE GENOMIC DNA]</scope>
    <source>
        <strain evidence="10 11">G1-22</strain>
    </source>
</reference>
<gene>
    <name evidence="10" type="ORF">PN838_05975</name>
</gene>
<dbReference type="PANTHER" id="PTHR30600">
    <property type="entry name" value="CYTOCHROME C PEROXIDASE-RELATED"/>
    <property type="match status" value="1"/>
</dbReference>
<dbReference type="InterPro" id="IPR026259">
    <property type="entry name" value="MauG/Cytc_peroxidase"/>
</dbReference>
<evidence type="ECO:0000256" key="1">
    <source>
        <dbReference type="ARBA" id="ARBA00004418"/>
    </source>
</evidence>
<dbReference type="PIRSF" id="PIRSF000294">
    <property type="entry name" value="Cytochrome-c_peroxidase"/>
    <property type="match status" value="1"/>
</dbReference>
<name>A0ABT5FBS0_9GAMM</name>
<dbReference type="PROSITE" id="PS51007">
    <property type="entry name" value="CYTC"/>
    <property type="match status" value="1"/>
</dbReference>
<feature type="domain" description="Cytochrome c" evidence="9">
    <location>
        <begin position="221"/>
        <end position="375"/>
    </location>
</feature>
<dbReference type="EMBL" id="JAQOMS010000002">
    <property type="protein sequence ID" value="MDC2888392.1"/>
    <property type="molecule type" value="Genomic_DNA"/>
</dbReference>
<dbReference type="SUPFAM" id="SSF46626">
    <property type="entry name" value="Cytochrome c"/>
    <property type="match status" value="2"/>
</dbReference>
<dbReference type="Gene3D" id="1.10.760.10">
    <property type="entry name" value="Cytochrome c-like domain"/>
    <property type="match status" value="2"/>
</dbReference>
<evidence type="ECO:0000256" key="4">
    <source>
        <dbReference type="ARBA" id="ARBA00022729"/>
    </source>
</evidence>
<keyword evidence="2 8" id="KW-0349">Heme</keyword>
<evidence type="ECO:0000256" key="6">
    <source>
        <dbReference type="ARBA" id="ARBA00023002"/>
    </source>
</evidence>
<keyword evidence="11" id="KW-1185">Reference proteome</keyword>
<evidence type="ECO:0000256" key="2">
    <source>
        <dbReference type="ARBA" id="ARBA00022617"/>
    </source>
</evidence>